<evidence type="ECO:0000259" key="8">
    <source>
        <dbReference type="Pfam" id="PF17042"/>
    </source>
</evidence>
<dbReference type="EMBL" id="WVHS01000002">
    <property type="protein sequence ID" value="MXV15211.1"/>
    <property type="molecule type" value="Genomic_DNA"/>
</dbReference>
<dbReference type="Pfam" id="PF17042">
    <property type="entry name" value="NBD_C"/>
    <property type="match status" value="1"/>
</dbReference>
<organism evidence="9 10">
    <name type="scientific">Hufsiella ginkgonis</name>
    <dbReference type="NCBI Taxonomy" id="2695274"/>
    <lineage>
        <taxon>Bacteria</taxon>
        <taxon>Pseudomonadati</taxon>
        <taxon>Bacteroidota</taxon>
        <taxon>Sphingobacteriia</taxon>
        <taxon>Sphingobacteriales</taxon>
        <taxon>Sphingobacteriaceae</taxon>
        <taxon>Hufsiella</taxon>
    </lineage>
</organism>
<dbReference type="InterPro" id="IPR042213">
    <property type="entry name" value="NBD_C_sf"/>
</dbReference>
<proteinExistence type="inferred from homology"/>
<dbReference type="Proteomes" id="UP000451233">
    <property type="component" value="Unassembled WGS sequence"/>
</dbReference>
<dbReference type="Pfam" id="PF07005">
    <property type="entry name" value="SBD_N"/>
    <property type="match status" value="1"/>
</dbReference>
<sequence length="393" mass="41922">MIAVIADDLTGAAEIAGIGLRFGLNVELSMEVPGASHADLLVIATDTRSRSREEAVAISGKTTSALTKLRPQWIYKKIDSVMRGHLLPEIAAQMTAMNCDTALIVPANPHLGRTIKNGRYLVHDTPVNQTGFAHDPDFPVTESDILRRFSQEEHTLQVLSCRGELSGKGIYVGEAASGSDLGAWAGLKSKPGVLAGAAGFFSSLLEHEGLKARINVKAVRFESPSLYVCGSAYKERVDLVRAAFERNSPVSYLPAALTQAVARAGAGVTAWCDEIVSLLNQYGTAIIAIDPAAVEPSATATHLRKVMAAAVARVLRNIPVRELFIEGGSTASAILEEAKITALSPINELAAGVVRMQAAADPGFHITIKPGSYHWPEMVNNFFAKANYTKPII</sequence>
<dbReference type="Gene3D" id="3.40.980.20">
    <property type="entry name" value="Four-carbon acid sugar kinase, nucleotide binding domain"/>
    <property type="match status" value="1"/>
</dbReference>
<keyword evidence="2" id="KW-0808">Transferase</keyword>
<accession>A0A7K1XW58</accession>
<dbReference type="GO" id="GO:0016301">
    <property type="term" value="F:kinase activity"/>
    <property type="evidence" value="ECO:0007669"/>
    <property type="project" value="UniProtKB-KW"/>
</dbReference>
<evidence type="ECO:0008006" key="11">
    <source>
        <dbReference type="Google" id="ProtNLM"/>
    </source>
</evidence>
<keyword evidence="5" id="KW-0067">ATP-binding</keyword>
<evidence type="ECO:0000256" key="5">
    <source>
        <dbReference type="ARBA" id="ARBA00022840"/>
    </source>
</evidence>
<dbReference type="Gene3D" id="3.40.50.10840">
    <property type="entry name" value="Putative sugar-binding, N-terminal domain"/>
    <property type="match status" value="1"/>
</dbReference>
<feature type="domain" description="Four-carbon acid sugar kinase N-terminal" evidence="7">
    <location>
        <begin position="2"/>
        <end position="154"/>
    </location>
</feature>
<evidence type="ECO:0000313" key="10">
    <source>
        <dbReference type="Proteomes" id="UP000451233"/>
    </source>
</evidence>
<dbReference type="GO" id="GO:0005524">
    <property type="term" value="F:ATP binding"/>
    <property type="evidence" value="ECO:0007669"/>
    <property type="project" value="UniProtKB-KW"/>
</dbReference>
<reference evidence="9 10" key="1">
    <citation type="submission" date="2019-11" db="EMBL/GenBank/DDBJ databases">
        <title>Pedobacter sp. HMF7056 Genome sequencing and assembly.</title>
        <authorList>
            <person name="Kang H."/>
            <person name="Kim H."/>
            <person name="Joh K."/>
        </authorList>
    </citation>
    <scope>NUCLEOTIDE SEQUENCE [LARGE SCALE GENOMIC DNA]</scope>
    <source>
        <strain evidence="9 10">HMF7056</strain>
    </source>
</reference>
<evidence type="ECO:0000256" key="2">
    <source>
        <dbReference type="ARBA" id="ARBA00022679"/>
    </source>
</evidence>
<dbReference type="SUPFAM" id="SSF142764">
    <property type="entry name" value="YgbK-like"/>
    <property type="match status" value="1"/>
</dbReference>
<gene>
    <name evidence="9" type="ORF">GS398_07855</name>
</gene>
<evidence type="ECO:0000256" key="3">
    <source>
        <dbReference type="ARBA" id="ARBA00022741"/>
    </source>
</evidence>
<protein>
    <recommendedName>
        <fullName evidence="11">Four-carbon acid sugar kinase family protein</fullName>
    </recommendedName>
</protein>
<keyword evidence="4" id="KW-0418">Kinase</keyword>
<dbReference type="InterPro" id="IPR037051">
    <property type="entry name" value="4-carb_acid_sugar_kinase_N_sf"/>
</dbReference>
<evidence type="ECO:0000259" key="7">
    <source>
        <dbReference type="Pfam" id="PF07005"/>
    </source>
</evidence>
<name>A0A7K1XW58_9SPHI</name>
<dbReference type="InterPro" id="IPR010737">
    <property type="entry name" value="4-carb_acid_sugar_kinase_N"/>
</dbReference>
<evidence type="ECO:0000313" key="9">
    <source>
        <dbReference type="EMBL" id="MXV15211.1"/>
    </source>
</evidence>
<evidence type="ECO:0000256" key="6">
    <source>
        <dbReference type="ARBA" id="ARBA00023277"/>
    </source>
</evidence>
<comment type="caution">
    <text evidence="9">The sequence shown here is derived from an EMBL/GenBank/DDBJ whole genome shotgun (WGS) entry which is preliminary data.</text>
</comment>
<feature type="domain" description="Four-carbon acid sugar kinase nucleotide binding" evidence="8">
    <location>
        <begin position="266"/>
        <end position="372"/>
    </location>
</feature>
<keyword evidence="3" id="KW-0547">Nucleotide-binding</keyword>
<evidence type="ECO:0000256" key="4">
    <source>
        <dbReference type="ARBA" id="ARBA00022777"/>
    </source>
</evidence>
<comment type="similarity">
    <text evidence="1">Belongs to the four-carbon acid sugar kinase family.</text>
</comment>
<keyword evidence="10" id="KW-1185">Reference proteome</keyword>
<keyword evidence="6" id="KW-0119">Carbohydrate metabolism</keyword>
<dbReference type="AlphaFoldDB" id="A0A7K1XW58"/>
<dbReference type="RefSeq" id="WP_160906217.1">
    <property type="nucleotide sequence ID" value="NZ_WVHS01000002.1"/>
</dbReference>
<dbReference type="InterPro" id="IPR031475">
    <property type="entry name" value="NBD_C"/>
</dbReference>
<evidence type="ECO:0000256" key="1">
    <source>
        <dbReference type="ARBA" id="ARBA00005715"/>
    </source>
</evidence>